<dbReference type="EMBL" id="JACSQD010000008">
    <property type="protein sequence ID" value="MBD7996811.1"/>
    <property type="molecule type" value="Genomic_DNA"/>
</dbReference>
<accession>A0ABR8UXH3</accession>
<comment type="caution">
    <text evidence="2">The sequence shown here is derived from an EMBL/GenBank/DDBJ whole genome shotgun (WGS) entry which is preliminary data.</text>
</comment>
<protein>
    <submittedName>
        <fullName evidence="2">Methylenetetrahydrofolate reductase</fullName>
    </submittedName>
</protein>
<proteinExistence type="predicted"/>
<dbReference type="Gene3D" id="3.20.20.220">
    <property type="match status" value="1"/>
</dbReference>
<dbReference type="Proteomes" id="UP000609874">
    <property type="component" value="Unassembled WGS sequence"/>
</dbReference>
<gene>
    <name evidence="2" type="ORF">H9639_16055</name>
</gene>
<name>A0ABR8UXH3_9MICC</name>
<sequence>MSPRAPSEGSLLSGFSLEMTGKDVEALRSAQDVLPAGTRVNVTFLGNEDLPMRLAAAAAVKSAGLVPVPHISARRLESSAELEKFLGALADADAVENLFVVGGDPAEPMGPYEDSLAVVRSGLPAAYGARHISIAGYPEGHPDISGEALWTALLAKADALREQGLEASIITQFGFDTAPVLAWLEELRGRGVSIPVRIGVPGPAGIKRLLGYARRFGVGTSAGIAQKYGFSLTNLLGTAGPDRFLRDLAAAHDPARHGTVQLHFYTFGGLRATAEWVRDFQEH</sequence>
<dbReference type="InterPro" id="IPR029041">
    <property type="entry name" value="FAD-linked_oxidoreductase-like"/>
</dbReference>
<organism evidence="2 3">
    <name type="scientific">Arthrobacter gallicola</name>
    <dbReference type="NCBI Taxonomy" id="2762225"/>
    <lineage>
        <taxon>Bacteria</taxon>
        <taxon>Bacillati</taxon>
        <taxon>Actinomycetota</taxon>
        <taxon>Actinomycetes</taxon>
        <taxon>Micrococcales</taxon>
        <taxon>Micrococcaceae</taxon>
        <taxon>Arthrobacter</taxon>
    </lineage>
</organism>
<keyword evidence="3" id="KW-1185">Reference proteome</keyword>
<evidence type="ECO:0000313" key="3">
    <source>
        <dbReference type="Proteomes" id="UP000609874"/>
    </source>
</evidence>
<reference evidence="2 3" key="1">
    <citation type="submission" date="2020-08" db="EMBL/GenBank/DDBJ databases">
        <title>A Genomic Blueprint of the Chicken Gut Microbiome.</title>
        <authorList>
            <person name="Gilroy R."/>
            <person name="Ravi A."/>
            <person name="Getino M."/>
            <person name="Pursley I."/>
            <person name="Horton D.L."/>
            <person name="Alikhan N.-F."/>
            <person name="Baker D."/>
            <person name="Gharbi K."/>
            <person name="Hall N."/>
            <person name="Watson M."/>
            <person name="Adriaenssens E.M."/>
            <person name="Foster-Nyarko E."/>
            <person name="Jarju S."/>
            <person name="Secka A."/>
            <person name="Antonio M."/>
            <person name="Oren A."/>
            <person name="Chaudhuri R."/>
            <person name="La Ragione R.M."/>
            <person name="Hildebrand F."/>
            <person name="Pallen M.J."/>
        </authorList>
    </citation>
    <scope>NUCLEOTIDE SEQUENCE [LARGE SCALE GENOMIC DNA]</scope>
    <source>
        <strain evidence="2 3">Sa2CUA1</strain>
    </source>
</reference>
<dbReference type="SUPFAM" id="SSF51730">
    <property type="entry name" value="FAD-linked oxidoreductase"/>
    <property type="match status" value="1"/>
</dbReference>
<evidence type="ECO:0000256" key="1">
    <source>
        <dbReference type="ARBA" id="ARBA00023002"/>
    </source>
</evidence>
<keyword evidence="1" id="KW-0560">Oxidoreductase</keyword>
<dbReference type="RefSeq" id="WP_191809075.1">
    <property type="nucleotide sequence ID" value="NZ_JACSQD010000008.1"/>
</dbReference>
<evidence type="ECO:0000313" key="2">
    <source>
        <dbReference type="EMBL" id="MBD7996811.1"/>
    </source>
</evidence>